<organism evidence="1 2">
    <name type="scientific">Hanseniaspora opuntiae</name>
    <dbReference type="NCBI Taxonomy" id="211096"/>
    <lineage>
        <taxon>Eukaryota</taxon>
        <taxon>Fungi</taxon>
        <taxon>Dikarya</taxon>
        <taxon>Ascomycota</taxon>
        <taxon>Saccharomycotina</taxon>
        <taxon>Saccharomycetes</taxon>
        <taxon>Saccharomycodales</taxon>
        <taxon>Saccharomycodaceae</taxon>
        <taxon>Hanseniaspora</taxon>
    </lineage>
</organism>
<protein>
    <recommendedName>
        <fullName evidence="3">Proteasome chaperone 1</fullName>
    </recommendedName>
</protein>
<dbReference type="GO" id="GO:0043248">
    <property type="term" value="P:proteasome assembly"/>
    <property type="evidence" value="ECO:0007669"/>
    <property type="project" value="InterPro"/>
</dbReference>
<dbReference type="OrthoDB" id="3971256at2759"/>
<dbReference type="Proteomes" id="UP000095605">
    <property type="component" value="Unassembled WGS sequence"/>
</dbReference>
<dbReference type="InterPro" id="IPR018855">
    <property type="entry name" value="Psome_chaperone_1_fun"/>
</dbReference>
<reference evidence="2" key="1">
    <citation type="journal article" date="2016" name="Genome Announc.">
        <title>Genome sequences of three species of Hanseniaspora isolated from spontaneous wine fermentations.</title>
        <authorList>
            <person name="Sternes P.R."/>
            <person name="Lee D."/>
            <person name="Kutyna D.R."/>
            <person name="Borneman A.R."/>
        </authorList>
    </citation>
    <scope>NUCLEOTIDE SEQUENCE [LARGE SCALE GENOMIC DNA]</scope>
    <source>
        <strain evidence="2">AWRI3578</strain>
    </source>
</reference>
<name>A0A1E5RTA4_9ASCO</name>
<dbReference type="AlphaFoldDB" id="A0A1E5RTA4"/>
<comment type="caution">
    <text evidence="1">The sequence shown here is derived from an EMBL/GenBank/DDBJ whole genome shotgun (WGS) entry which is preliminary data.</text>
</comment>
<dbReference type="EMBL" id="LPNL01000003">
    <property type="protein sequence ID" value="OEJ90152.1"/>
    <property type="molecule type" value="Genomic_DNA"/>
</dbReference>
<dbReference type="Gene3D" id="3.40.50.12120">
    <property type="entry name" value="POC1 chaperone"/>
    <property type="match status" value="1"/>
</dbReference>
<gene>
    <name evidence="1" type="ORF">AWRI3578_g1191</name>
</gene>
<proteinExistence type="predicted"/>
<evidence type="ECO:0008006" key="3">
    <source>
        <dbReference type="Google" id="ProtNLM"/>
    </source>
</evidence>
<dbReference type="InterPro" id="IPR038605">
    <property type="entry name" value="Pba1_sf"/>
</dbReference>
<evidence type="ECO:0000313" key="1">
    <source>
        <dbReference type="EMBL" id="OEJ90152.1"/>
    </source>
</evidence>
<accession>A0A1E5RTA4</accession>
<sequence>MSIFKETADENLIQGRHILDSEVPAEGSLLRNPLDESIEFPKVTYLKDISSDETFKKIVVIPVRLSKLFLKSIPAYKANEKIEGIDDVVRVDYQDKTYKVQAYSRRNSKLPIKNKTKVIVIDETMPAIVVNYITHELSKIIADDKNGVIKTMVIGTSNDVSKGLHWKSGASKNFKDGEFVSTYLANFLTYRSLSKIEFLVVASEGPLLLPKVSTDEISEMCDILTTSFKLDDDKSRQWKDETLKMWDIMGGELVRSLYI</sequence>
<evidence type="ECO:0000313" key="2">
    <source>
        <dbReference type="Proteomes" id="UP000095605"/>
    </source>
</evidence>
<keyword evidence="2" id="KW-1185">Reference proteome</keyword>
<dbReference type="Pfam" id="PF10450">
    <property type="entry name" value="POC1"/>
    <property type="match status" value="1"/>
</dbReference>